<name>A0A7C9TQP0_9MICO</name>
<reference evidence="2 3" key="1">
    <citation type="journal article" date="2014" name="Int. J. Syst. Evol. Microbiol.">
        <title>Description of Galbitalea soli gen. nov., sp. nov., and Frondihabitans sucicola sp. nov.</title>
        <authorList>
            <person name="Kim S.J."/>
            <person name="Lim J.M."/>
            <person name="Ahn J.H."/>
            <person name="Weon H.Y."/>
            <person name="Hamada M."/>
            <person name="Suzuki K."/>
            <person name="Ahn T.Y."/>
            <person name="Kwon S.W."/>
        </authorList>
    </citation>
    <scope>NUCLEOTIDE SEQUENCE [LARGE SCALE GENOMIC DNA]</scope>
    <source>
        <strain evidence="2 3">NBRC 108727</strain>
    </source>
</reference>
<accession>A0A7C9TQP0</accession>
<evidence type="ECO:0000313" key="3">
    <source>
        <dbReference type="Proteomes" id="UP000479756"/>
    </source>
</evidence>
<feature type="signal peptide" evidence="1">
    <location>
        <begin position="1"/>
        <end position="22"/>
    </location>
</feature>
<comment type="caution">
    <text evidence="2">The sequence shown here is derived from an EMBL/GenBank/DDBJ whole genome shotgun (WGS) entry which is preliminary data.</text>
</comment>
<keyword evidence="1" id="KW-0732">Signal</keyword>
<organism evidence="2 3">
    <name type="scientific">Galbitalea soli</name>
    <dbReference type="NCBI Taxonomy" id="1268042"/>
    <lineage>
        <taxon>Bacteria</taxon>
        <taxon>Bacillati</taxon>
        <taxon>Actinomycetota</taxon>
        <taxon>Actinomycetes</taxon>
        <taxon>Micrococcales</taxon>
        <taxon>Microbacteriaceae</taxon>
        <taxon>Galbitalea</taxon>
    </lineage>
</organism>
<keyword evidence="3" id="KW-1185">Reference proteome</keyword>
<proteinExistence type="predicted"/>
<dbReference type="RefSeq" id="WP_163473400.1">
    <property type="nucleotide sequence ID" value="NZ_JAAGWZ010000002.1"/>
</dbReference>
<protein>
    <submittedName>
        <fullName evidence="2">Uncharacterized protein</fullName>
    </submittedName>
</protein>
<dbReference type="EMBL" id="JAAGWZ010000002">
    <property type="protein sequence ID" value="NEM91597.1"/>
    <property type="molecule type" value="Genomic_DNA"/>
</dbReference>
<dbReference type="Proteomes" id="UP000479756">
    <property type="component" value="Unassembled WGS sequence"/>
</dbReference>
<evidence type="ECO:0000313" key="2">
    <source>
        <dbReference type="EMBL" id="NEM91597.1"/>
    </source>
</evidence>
<dbReference type="AlphaFoldDB" id="A0A7C9TQP0"/>
<sequence>MSSRALLIPAFALVLVGLTGCALTTGGDADPQAARDTLYRVLDRTEATIGGDWVVADDPTPRGCTFPIWTQGTLYPGLRTAAPIAGATAALRRVEVLWRRLGYSLETSRVGAVIQLRGTASLSRSLQLRFGPDGMTLQGESECRPG</sequence>
<gene>
    <name evidence="2" type="ORF">G3T37_09525</name>
</gene>
<evidence type="ECO:0000256" key="1">
    <source>
        <dbReference type="SAM" id="SignalP"/>
    </source>
</evidence>
<dbReference type="PROSITE" id="PS51257">
    <property type="entry name" value="PROKAR_LIPOPROTEIN"/>
    <property type="match status" value="1"/>
</dbReference>
<feature type="chain" id="PRO_5028958336" evidence="1">
    <location>
        <begin position="23"/>
        <end position="146"/>
    </location>
</feature>